<comment type="subcellular location">
    <subcellularLocation>
        <location evidence="1 9">Cell membrane</location>
        <topology evidence="1 9">Multi-pass membrane protein</topology>
    </subcellularLocation>
</comment>
<name>A0ABN0XL69_9LACT</name>
<dbReference type="SUPFAM" id="SSF161098">
    <property type="entry name" value="MetI-like"/>
    <property type="match status" value="1"/>
</dbReference>
<dbReference type="Pfam" id="PF00528">
    <property type="entry name" value="BPD_transp_1"/>
    <property type="match status" value="1"/>
</dbReference>
<dbReference type="Gene3D" id="1.10.3720.10">
    <property type="entry name" value="MetI-like"/>
    <property type="match status" value="1"/>
</dbReference>
<evidence type="ECO:0000256" key="8">
    <source>
        <dbReference type="ARBA" id="ARBA00023136"/>
    </source>
</evidence>
<sequence length="285" mass="32285">MAKKRKLRTQTTTNRWKNLFTYIYLIILSVIIIYPILITVTSAFRTGNIMAFDLNFSGPWSLNNFRRLFQDTLYGTWYLNTLYVAGATMFAQVAAITLSGYAYSRYRFVGRNQSIKFFLIVQMVPTTAALTAFYVMALLAGGLNSHWFLILIYIGGGIPMNTWLMKGYFDTIPIELDESAKLDGAGHLRIFWQIVLPLVKPMIAVQALWAFMGPFGEYMLARFLLRRPDLYTVAIGLQTFINNPQDQRVTLFAAGAILIAVPICLLFFYLQRHFVSGLTAGGTKG</sequence>
<keyword evidence="8 9" id="KW-0472">Membrane</keyword>
<evidence type="ECO:0000313" key="11">
    <source>
        <dbReference type="EMBL" id="GAA0367003.1"/>
    </source>
</evidence>
<dbReference type="InterPro" id="IPR050901">
    <property type="entry name" value="BP-dep_ABC_trans_perm"/>
</dbReference>
<keyword evidence="12" id="KW-1185">Reference proteome</keyword>
<dbReference type="InterPro" id="IPR035906">
    <property type="entry name" value="MetI-like_sf"/>
</dbReference>
<evidence type="ECO:0000259" key="10">
    <source>
        <dbReference type="PROSITE" id="PS50928"/>
    </source>
</evidence>
<evidence type="ECO:0000256" key="4">
    <source>
        <dbReference type="ARBA" id="ARBA00022475"/>
    </source>
</evidence>
<reference evidence="11 12" key="1">
    <citation type="journal article" date="2019" name="Int. J. Syst. Evol. Microbiol.">
        <title>The Global Catalogue of Microorganisms (GCM) 10K type strain sequencing project: providing services to taxonomists for standard genome sequencing and annotation.</title>
        <authorList>
            <consortium name="The Broad Institute Genomics Platform"/>
            <consortium name="The Broad Institute Genome Sequencing Center for Infectious Disease"/>
            <person name="Wu L."/>
            <person name="Ma J."/>
        </authorList>
    </citation>
    <scope>NUCLEOTIDE SEQUENCE [LARGE SCALE GENOMIC DNA]</scope>
    <source>
        <strain evidence="11 12">JCM 12662</strain>
    </source>
</reference>
<organism evidence="11 12">
    <name type="scientific">Alkalibacterium iburiense</name>
    <dbReference type="NCBI Taxonomy" id="290589"/>
    <lineage>
        <taxon>Bacteria</taxon>
        <taxon>Bacillati</taxon>
        <taxon>Bacillota</taxon>
        <taxon>Bacilli</taxon>
        <taxon>Lactobacillales</taxon>
        <taxon>Carnobacteriaceae</taxon>
        <taxon>Alkalibacterium</taxon>
    </lineage>
</organism>
<accession>A0ABN0XL69</accession>
<proteinExistence type="inferred from homology"/>
<feature type="transmembrane region" description="Helical" evidence="9">
    <location>
        <begin position="249"/>
        <end position="270"/>
    </location>
</feature>
<evidence type="ECO:0000256" key="6">
    <source>
        <dbReference type="ARBA" id="ARBA00022692"/>
    </source>
</evidence>
<feature type="transmembrane region" description="Helical" evidence="9">
    <location>
        <begin position="190"/>
        <end position="212"/>
    </location>
</feature>
<gene>
    <name evidence="11" type="ORF">GCM10008932_18760</name>
</gene>
<feature type="transmembrane region" description="Helical" evidence="9">
    <location>
        <begin position="115"/>
        <end position="140"/>
    </location>
</feature>
<dbReference type="PROSITE" id="PS50928">
    <property type="entry name" value="ABC_TM1"/>
    <property type="match status" value="1"/>
</dbReference>
<evidence type="ECO:0000256" key="2">
    <source>
        <dbReference type="ARBA" id="ARBA00009047"/>
    </source>
</evidence>
<evidence type="ECO:0000313" key="12">
    <source>
        <dbReference type="Proteomes" id="UP001501166"/>
    </source>
</evidence>
<keyword evidence="6 9" id="KW-0812">Transmembrane</keyword>
<dbReference type="InterPro" id="IPR000515">
    <property type="entry name" value="MetI-like"/>
</dbReference>
<dbReference type="RefSeq" id="WP_343756025.1">
    <property type="nucleotide sequence ID" value="NZ_BAAACW010000121.1"/>
</dbReference>
<feature type="domain" description="ABC transmembrane type-1" evidence="10">
    <location>
        <begin position="78"/>
        <end position="270"/>
    </location>
</feature>
<dbReference type="EMBL" id="BAAACW010000121">
    <property type="protein sequence ID" value="GAA0367003.1"/>
    <property type="molecule type" value="Genomic_DNA"/>
</dbReference>
<evidence type="ECO:0000256" key="3">
    <source>
        <dbReference type="ARBA" id="ARBA00022448"/>
    </source>
</evidence>
<evidence type="ECO:0000256" key="7">
    <source>
        <dbReference type="ARBA" id="ARBA00022989"/>
    </source>
</evidence>
<comment type="caution">
    <text evidence="11">The sequence shown here is derived from an EMBL/GenBank/DDBJ whole genome shotgun (WGS) entry which is preliminary data.</text>
</comment>
<evidence type="ECO:0000256" key="5">
    <source>
        <dbReference type="ARBA" id="ARBA00022597"/>
    </source>
</evidence>
<evidence type="ECO:0000256" key="9">
    <source>
        <dbReference type="RuleBase" id="RU363032"/>
    </source>
</evidence>
<evidence type="ECO:0000256" key="1">
    <source>
        <dbReference type="ARBA" id="ARBA00004651"/>
    </source>
</evidence>
<feature type="transmembrane region" description="Helical" evidence="9">
    <location>
        <begin position="21"/>
        <end position="44"/>
    </location>
</feature>
<dbReference type="CDD" id="cd06261">
    <property type="entry name" value="TM_PBP2"/>
    <property type="match status" value="1"/>
</dbReference>
<keyword evidence="7 9" id="KW-1133">Transmembrane helix</keyword>
<protein>
    <submittedName>
        <fullName evidence="11">Sugar ABC transporter permease</fullName>
    </submittedName>
</protein>
<keyword evidence="4" id="KW-1003">Cell membrane</keyword>
<dbReference type="Proteomes" id="UP001501166">
    <property type="component" value="Unassembled WGS sequence"/>
</dbReference>
<feature type="transmembrane region" description="Helical" evidence="9">
    <location>
        <begin position="146"/>
        <end position="169"/>
    </location>
</feature>
<dbReference type="PANTHER" id="PTHR32243:SF50">
    <property type="entry name" value="MALTOSE_MALTODEXTRIN TRANSPORT SYSTEM PERMEASE PROTEIN MALG"/>
    <property type="match status" value="1"/>
</dbReference>
<comment type="similarity">
    <text evidence="2">Belongs to the binding-protein-dependent transport system permease family. MalFG subfamily.</text>
</comment>
<keyword evidence="5" id="KW-0762">Sugar transport</keyword>
<keyword evidence="3 9" id="KW-0813">Transport</keyword>
<feature type="transmembrane region" description="Helical" evidence="9">
    <location>
        <begin position="82"/>
        <end position="103"/>
    </location>
</feature>
<dbReference type="PANTHER" id="PTHR32243">
    <property type="entry name" value="MALTOSE TRANSPORT SYSTEM PERMEASE-RELATED"/>
    <property type="match status" value="1"/>
</dbReference>